<keyword evidence="3" id="KW-0847">Vitamin C</keyword>
<evidence type="ECO:0000256" key="4">
    <source>
        <dbReference type="ARBA" id="ARBA00022964"/>
    </source>
</evidence>
<comment type="caution">
    <text evidence="9">The sequence shown here is derived from an EMBL/GenBank/DDBJ whole genome shotgun (WGS) entry which is preliminary data.</text>
</comment>
<dbReference type="InterPro" id="IPR045054">
    <property type="entry name" value="P4HA-like"/>
</dbReference>
<dbReference type="InterPro" id="IPR036102">
    <property type="entry name" value="OsmC/Ohrsf"/>
</dbReference>
<name>A0ABT8VLU6_9BACL</name>
<keyword evidence="10" id="KW-1185">Reference proteome</keyword>
<proteinExistence type="predicted"/>
<gene>
    <name evidence="9" type="ORF">Q3C12_33700</name>
</gene>
<evidence type="ECO:0000256" key="6">
    <source>
        <dbReference type="ARBA" id="ARBA00023004"/>
    </source>
</evidence>
<dbReference type="Gene3D" id="3.30.300.20">
    <property type="match status" value="1"/>
</dbReference>
<keyword evidence="4" id="KW-0223">Dioxygenase</keyword>
<dbReference type="EMBL" id="JAUMKJ010000088">
    <property type="protein sequence ID" value="MDO3681952.1"/>
    <property type="molecule type" value="Genomic_DNA"/>
</dbReference>
<dbReference type="InterPro" id="IPR015946">
    <property type="entry name" value="KH_dom-like_a/b"/>
</dbReference>
<dbReference type="PROSITE" id="PS51471">
    <property type="entry name" value="FE2OG_OXY"/>
    <property type="match status" value="1"/>
</dbReference>
<dbReference type="Proteomes" id="UP001168883">
    <property type="component" value="Unassembled WGS sequence"/>
</dbReference>
<evidence type="ECO:0000256" key="5">
    <source>
        <dbReference type="ARBA" id="ARBA00023002"/>
    </source>
</evidence>
<reference evidence="9" key="1">
    <citation type="submission" date="2023-07" db="EMBL/GenBank/DDBJ databases">
        <authorList>
            <person name="Aktuganov G."/>
            <person name="Boyko T."/>
            <person name="Delegan Y."/>
            <person name="Galimzianova N."/>
            <person name="Gilvanova E."/>
            <person name="Korobov V."/>
            <person name="Kuzmina L."/>
            <person name="Melentiev A."/>
            <person name="Milman P."/>
            <person name="Ryabova A."/>
            <person name="Stupak E."/>
            <person name="Yasakov T."/>
            <person name="Zharikova N."/>
            <person name="Zhurenko E."/>
        </authorList>
    </citation>
    <scope>NUCLEOTIDE SEQUENCE</scope>
    <source>
        <strain evidence="9">IB-739</strain>
    </source>
</reference>
<dbReference type="InterPro" id="IPR003718">
    <property type="entry name" value="OsmC/Ohr_fam"/>
</dbReference>
<dbReference type="Gene3D" id="2.60.120.620">
    <property type="entry name" value="q2cbj1_9rhob like domain"/>
    <property type="match status" value="1"/>
</dbReference>
<feature type="region of interest" description="Disordered" evidence="7">
    <location>
        <begin position="202"/>
        <end position="221"/>
    </location>
</feature>
<accession>A0ABT8VLU6</accession>
<evidence type="ECO:0000313" key="10">
    <source>
        <dbReference type="Proteomes" id="UP001168883"/>
    </source>
</evidence>
<keyword evidence="6" id="KW-0408">Iron</keyword>
<organism evidence="9 10">
    <name type="scientific">Paenibacillus ehimensis</name>
    <dbReference type="NCBI Taxonomy" id="79264"/>
    <lineage>
        <taxon>Bacteria</taxon>
        <taxon>Bacillati</taxon>
        <taxon>Bacillota</taxon>
        <taxon>Bacilli</taxon>
        <taxon>Bacillales</taxon>
        <taxon>Paenibacillaceae</taxon>
        <taxon>Paenibacillus</taxon>
    </lineage>
</organism>
<evidence type="ECO:0000256" key="7">
    <source>
        <dbReference type="SAM" id="MobiDB-lite"/>
    </source>
</evidence>
<dbReference type="SUPFAM" id="SSF82784">
    <property type="entry name" value="OsmC-like"/>
    <property type="match status" value="1"/>
</dbReference>
<dbReference type="InterPro" id="IPR044862">
    <property type="entry name" value="Pro_4_hyd_alph_FE2OG_OXY"/>
</dbReference>
<feature type="domain" description="Fe2OG dioxygenase" evidence="8">
    <location>
        <begin position="86"/>
        <end position="196"/>
    </location>
</feature>
<dbReference type="SMART" id="SM00702">
    <property type="entry name" value="P4Hc"/>
    <property type="match status" value="1"/>
</dbReference>
<dbReference type="RefSeq" id="WP_302881462.1">
    <property type="nucleotide sequence ID" value="NZ_JAUMKJ010000088.1"/>
</dbReference>
<evidence type="ECO:0000313" key="9">
    <source>
        <dbReference type="EMBL" id="MDO3681952.1"/>
    </source>
</evidence>
<comment type="cofactor">
    <cofactor evidence="1">
        <name>L-ascorbate</name>
        <dbReference type="ChEBI" id="CHEBI:38290"/>
    </cofactor>
</comment>
<dbReference type="InterPro" id="IPR005123">
    <property type="entry name" value="Oxoglu/Fe-dep_dioxygenase_dom"/>
</dbReference>
<sequence>MRKPSVVFHEEPLVASYGQAVSGPECRQLIELARHQLEPAKVIGEKEVVASEFRKSEFAWFRHDSHPLVREVCERLAALVGQPLHYAEHLQIARYGAGGRFGAHFDTYDLNTVAGKQFYDEGGQRLYTALLYLNTVEAGGETYFPELNLDIAPSEGNLIVFENCKRGTNERHPLSLHGSRELREGEKWIATLWFRERPQYEPRLASPDPQEAAPSVPAMLPPAKEEPQAEARKLHEIVAARKQEQSRPGEPAKLQAKVVAMGGSGKREIQMRGFQVTTDVIAEAGEPYALGPSPAEMMLGALGSGIAQAALSLAASREITLHYLDVEVAGELTAVDAWTPAALRNISYKLNILSPDSTDEILRLHKAVERSCSSLHLLTDPQPVSGSFAHIKTAQKLS</sequence>
<protein>
    <submittedName>
        <fullName evidence="9">2OG-Fe(II) oxygenase</fullName>
    </submittedName>
</protein>
<dbReference type="Pfam" id="PF13640">
    <property type="entry name" value="2OG-FeII_Oxy_3"/>
    <property type="match status" value="1"/>
</dbReference>
<dbReference type="PANTHER" id="PTHR10869:SF246">
    <property type="entry name" value="TRANSMEMBRANE PROLYL 4-HYDROXYLASE"/>
    <property type="match status" value="1"/>
</dbReference>
<evidence type="ECO:0000259" key="8">
    <source>
        <dbReference type="PROSITE" id="PS51471"/>
    </source>
</evidence>
<dbReference type="InterPro" id="IPR006620">
    <property type="entry name" value="Pro_4_hyd_alph"/>
</dbReference>
<dbReference type="Pfam" id="PF02566">
    <property type="entry name" value="OsmC"/>
    <property type="match status" value="1"/>
</dbReference>
<keyword evidence="5" id="KW-0560">Oxidoreductase</keyword>
<evidence type="ECO:0000256" key="1">
    <source>
        <dbReference type="ARBA" id="ARBA00001961"/>
    </source>
</evidence>
<evidence type="ECO:0000256" key="3">
    <source>
        <dbReference type="ARBA" id="ARBA00022896"/>
    </source>
</evidence>
<keyword evidence="2" id="KW-0479">Metal-binding</keyword>
<dbReference type="PANTHER" id="PTHR10869">
    <property type="entry name" value="PROLYL 4-HYDROXYLASE ALPHA SUBUNIT"/>
    <property type="match status" value="1"/>
</dbReference>
<evidence type="ECO:0000256" key="2">
    <source>
        <dbReference type="ARBA" id="ARBA00022723"/>
    </source>
</evidence>